<proteinExistence type="predicted"/>
<protein>
    <submittedName>
        <fullName evidence="1">Uncharacterized protein</fullName>
    </submittedName>
</protein>
<reference evidence="1" key="1">
    <citation type="submission" date="2017-05" db="UniProtKB">
        <authorList>
            <consortium name="EnsemblMetazoa"/>
        </authorList>
    </citation>
    <scope>IDENTIFICATION</scope>
</reference>
<sequence>IFSSIGNSRFSKFCFQEPGRLPLHCYEDRNLVSVHQNQDWSLITRKKHSKEHKCARIAQHQVTSY</sequence>
<name>A0A1X7U2T6_AMPQE</name>
<accession>A0A1X7U2T6</accession>
<dbReference type="AlphaFoldDB" id="A0A1X7U2T6"/>
<evidence type="ECO:0000313" key="1">
    <source>
        <dbReference type="EnsemblMetazoa" id="Aqu2.1.22197_001"/>
    </source>
</evidence>
<dbReference type="EnsemblMetazoa" id="Aqu2.1.22197_001">
    <property type="protein sequence ID" value="Aqu2.1.22197_001"/>
    <property type="gene ID" value="Aqu2.1.22197"/>
</dbReference>
<organism evidence="1">
    <name type="scientific">Amphimedon queenslandica</name>
    <name type="common">Sponge</name>
    <dbReference type="NCBI Taxonomy" id="400682"/>
    <lineage>
        <taxon>Eukaryota</taxon>
        <taxon>Metazoa</taxon>
        <taxon>Porifera</taxon>
        <taxon>Demospongiae</taxon>
        <taxon>Heteroscleromorpha</taxon>
        <taxon>Haplosclerida</taxon>
        <taxon>Niphatidae</taxon>
        <taxon>Amphimedon</taxon>
    </lineage>
</organism>
<dbReference type="InParanoid" id="A0A1X7U2T6"/>